<feature type="compositionally biased region" description="Basic and acidic residues" evidence="1">
    <location>
        <begin position="100"/>
        <end position="109"/>
    </location>
</feature>
<sequence>MSKTAKSSDEIEDVLSSIRRLVSDHHASAVPKAQPGPAEVARGDTDKLVLTPALRVTDPDDPWAPVPVRDDPEAELSEAEDAACSDAEGGPLSEADEGQGDWHPDDRLSEFASVGSEGDHDQAPNAEAPSMATDPEGIAAGLEFDPTKDMDLIDGAPPAEAQDNAPTDEPVTVDQAVAELLGETLSDAPAEFEPETGDVDWPGSNADRALRELATVRGVHPVDPPEADSAPEGEEGSNMTDHGPTGDPENADFTPIFSRRPDAETRHHSDAEGAGKGDTPIEAEVVEFDRAADTSVPGPRPEPGSKVEDAAADIEHGRDMRPGDPEAGRAMHWKTGPANRGDMAPDEADYEDLGDDRPFSFPEDETGILDEETLREIVAEVVREELQGALGQRITRNVRKMVRREIRLMLAADDLD</sequence>
<protein>
    <recommendedName>
        <fullName evidence="4">Glycerol-3-phosphate dehydrogenase</fullName>
    </recommendedName>
</protein>
<feature type="region of interest" description="Disordered" evidence="1">
    <location>
        <begin position="185"/>
        <end position="364"/>
    </location>
</feature>
<accession>A0ABP9L5P5</accession>
<keyword evidence="3" id="KW-1185">Reference proteome</keyword>
<feature type="region of interest" description="Disordered" evidence="1">
    <location>
        <begin position="26"/>
        <end position="169"/>
    </location>
</feature>
<feature type="compositionally biased region" description="Acidic residues" evidence="1">
    <location>
        <begin position="344"/>
        <end position="354"/>
    </location>
</feature>
<feature type="compositionally biased region" description="Basic and acidic residues" evidence="1">
    <location>
        <begin position="259"/>
        <end position="275"/>
    </location>
</feature>
<feature type="compositionally biased region" description="Basic and acidic residues" evidence="1">
    <location>
        <begin position="303"/>
        <end position="329"/>
    </location>
</feature>
<reference evidence="3" key="1">
    <citation type="journal article" date="2019" name="Int. J. Syst. Evol. Microbiol.">
        <title>The Global Catalogue of Microorganisms (GCM) 10K type strain sequencing project: providing services to taxonomists for standard genome sequencing and annotation.</title>
        <authorList>
            <consortium name="The Broad Institute Genomics Platform"/>
            <consortium name="The Broad Institute Genome Sequencing Center for Infectious Disease"/>
            <person name="Wu L."/>
            <person name="Ma J."/>
        </authorList>
    </citation>
    <scope>NUCLEOTIDE SEQUENCE [LARGE SCALE GENOMIC DNA]</scope>
    <source>
        <strain evidence="3">JCM 18015</strain>
    </source>
</reference>
<gene>
    <name evidence="2" type="ORF">GCM10023209_14740</name>
</gene>
<evidence type="ECO:0000313" key="3">
    <source>
        <dbReference type="Proteomes" id="UP001499910"/>
    </source>
</evidence>
<evidence type="ECO:0008006" key="4">
    <source>
        <dbReference type="Google" id="ProtNLM"/>
    </source>
</evidence>
<name>A0ABP9L5P5_9RHOB</name>
<organism evidence="2 3">
    <name type="scientific">[Roseibacterium] beibuensis</name>
    <dbReference type="NCBI Taxonomy" id="1193142"/>
    <lineage>
        <taxon>Bacteria</taxon>
        <taxon>Pseudomonadati</taxon>
        <taxon>Pseudomonadota</taxon>
        <taxon>Alphaproteobacteria</taxon>
        <taxon>Rhodobacterales</taxon>
        <taxon>Roseobacteraceae</taxon>
        <taxon>Roseicyclus</taxon>
    </lineage>
</organism>
<dbReference type="EMBL" id="BAABHW010000002">
    <property type="protein sequence ID" value="GAA5071258.1"/>
    <property type="molecule type" value="Genomic_DNA"/>
</dbReference>
<evidence type="ECO:0000313" key="2">
    <source>
        <dbReference type="EMBL" id="GAA5071258.1"/>
    </source>
</evidence>
<evidence type="ECO:0000256" key="1">
    <source>
        <dbReference type="SAM" id="MobiDB-lite"/>
    </source>
</evidence>
<comment type="caution">
    <text evidence="2">The sequence shown here is derived from an EMBL/GenBank/DDBJ whole genome shotgun (WGS) entry which is preliminary data.</text>
</comment>
<feature type="compositionally biased region" description="Acidic residues" evidence="1">
    <location>
        <begin position="72"/>
        <end position="83"/>
    </location>
</feature>
<proteinExistence type="predicted"/>
<dbReference type="RefSeq" id="WP_259550042.1">
    <property type="nucleotide sequence ID" value="NZ_BAABHW010000002.1"/>
</dbReference>
<dbReference type="Proteomes" id="UP001499910">
    <property type="component" value="Unassembled WGS sequence"/>
</dbReference>
<feature type="compositionally biased region" description="Acidic residues" evidence="1">
    <location>
        <begin position="225"/>
        <end position="235"/>
    </location>
</feature>